<dbReference type="AlphaFoldDB" id="A0A8H7BQ58"/>
<dbReference type="Proteomes" id="UP000605846">
    <property type="component" value="Unassembled WGS sequence"/>
</dbReference>
<organism evidence="1 2">
    <name type="scientific">Apophysomyces ossiformis</name>
    <dbReference type="NCBI Taxonomy" id="679940"/>
    <lineage>
        <taxon>Eukaryota</taxon>
        <taxon>Fungi</taxon>
        <taxon>Fungi incertae sedis</taxon>
        <taxon>Mucoromycota</taxon>
        <taxon>Mucoromycotina</taxon>
        <taxon>Mucoromycetes</taxon>
        <taxon>Mucorales</taxon>
        <taxon>Mucorineae</taxon>
        <taxon>Mucoraceae</taxon>
        <taxon>Apophysomyces</taxon>
    </lineage>
</organism>
<keyword evidence="2" id="KW-1185">Reference proteome</keyword>
<name>A0A8H7BQ58_9FUNG</name>
<evidence type="ECO:0000313" key="1">
    <source>
        <dbReference type="EMBL" id="KAF7721584.1"/>
    </source>
</evidence>
<comment type="caution">
    <text evidence="1">The sequence shown here is derived from an EMBL/GenBank/DDBJ whole genome shotgun (WGS) entry which is preliminary data.</text>
</comment>
<reference evidence="1" key="1">
    <citation type="submission" date="2020-01" db="EMBL/GenBank/DDBJ databases">
        <title>Genome Sequencing of Three Apophysomyces-Like Fungal Strains Confirms a Novel Fungal Genus in the Mucoromycota with divergent Burkholderia-like Endosymbiotic Bacteria.</title>
        <authorList>
            <person name="Stajich J.E."/>
            <person name="Macias A.M."/>
            <person name="Carter-House D."/>
            <person name="Lovett B."/>
            <person name="Kasson L.R."/>
            <person name="Berry K."/>
            <person name="Grigoriev I."/>
            <person name="Chang Y."/>
            <person name="Spatafora J."/>
            <person name="Kasson M.T."/>
        </authorList>
    </citation>
    <scope>NUCLEOTIDE SEQUENCE</scope>
    <source>
        <strain evidence="1">NRRL A-21654</strain>
    </source>
</reference>
<gene>
    <name evidence="1" type="ORF">EC973_004476</name>
</gene>
<protein>
    <submittedName>
        <fullName evidence="1">Uncharacterized protein</fullName>
    </submittedName>
</protein>
<proteinExistence type="predicted"/>
<dbReference type="EMBL" id="JABAYA010000251">
    <property type="protein sequence ID" value="KAF7721584.1"/>
    <property type="molecule type" value="Genomic_DNA"/>
</dbReference>
<feature type="non-terminal residue" evidence="1">
    <location>
        <position position="1"/>
    </location>
</feature>
<dbReference type="OrthoDB" id="5947505at2759"/>
<accession>A0A8H7BQ58</accession>
<evidence type="ECO:0000313" key="2">
    <source>
        <dbReference type="Proteomes" id="UP000605846"/>
    </source>
</evidence>
<sequence length="51" mass="5561">KTKTMASRALFKSNVLASLKRSGVRFQSNATVSEFAVQRDAVKKHAAGEHT</sequence>